<protein>
    <recommendedName>
        <fullName evidence="1">DUF7793 domain-containing protein</fullName>
    </recommendedName>
</protein>
<dbReference type="EMBL" id="CACVAQ010000289">
    <property type="protein sequence ID" value="CAA6820693.1"/>
    <property type="molecule type" value="Genomic_DNA"/>
</dbReference>
<name>A0A6S6TWP9_9BACT</name>
<proteinExistence type="predicted"/>
<dbReference type="InterPro" id="IPR056695">
    <property type="entry name" value="DUF7793"/>
</dbReference>
<gene>
    <name evidence="2" type="ORF">HELGO_WM18105</name>
</gene>
<dbReference type="Pfam" id="PF25056">
    <property type="entry name" value="DUF7793"/>
    <property type="match status" value="1"/>
</dbReference>
<evidence type="ECO:0000313" key="2">
    <source>
        <dbReference type="EMBL" id="CAA6820693.1"/>
    </source>
</evidence>
<sequence>MEWKTTEFVIQFLDERILIMKSKEDLNRATKEGAVECLKKMMELTNSNTNSKAIITHVGSLYVRKNVMRVFSDEPTHETVRCTALVSPSFIARNMAGVFLKMRARFAANDVPIQIWGTEEEAIEWVRSILDSTP</sequence>
<evidence type="ECO:0000259" key="1">
    <source>
        <dbReference type="Pfam" id="PF25056"/>
    </source>
</evidence>
<feature type="domain" description="DUF7793" evidence="1">
    <location>
        <begin position="13"/>
        <end position="128"/>
    </location>
</feature>
<reference evidence="2" key="1">
    <citation type="submission" date="2020-01" db="EMBL/GenBank/DDBJ databases">
        <authorList>
            <person name="Meier V. D."/>
            <person name="Meier V D."/>
        </authorList>
    </citation>
    <scope>NUCLEOTIDE SEQUENCE</scope>
    <source>
        <strain evidence="2">HLG_WM_MAG_10</strain>
    </source>
</reference>
<organism evidence="2">
    <name type="scientific">uncultured Aureispira sp</name>
    <dbReference type="NCBI Taxonomy" id="1331704"/>
    <lineage>
        <taxon>Bacteria</taxon>
        <taxon>Pseudomonadati</taxon>
        <taxon>Bacteroidota</taxon>
        <taxon>Saprospiria</taxon>
        <taxon>Saprospirales</taxon>
        <taxon>Saprospiraceae</taxon>
        <taxon>Aureispira</taxon>
        <taxon>environmental samples</taxon>
    </lineage>
</organism>
<dbReference type="AlphaFoldDB" id="A0A6S6TWP9"/>
<accession>A0A6S6TWP9</accession>